<dbReference type="EMBL" id="AP026933">
    <property type="protein sequence ID" value="BDT02855.1"/>
    <property type="molecule type" value="Genomic_DNA"/>
</dbReference>
<keyword evidence="3" id="KW-0862">Zinc</keyword>
<keyword evidence="2" id="KW-0479">Metal-binding</keyword>
<accession>A0ABM8BSM0</accession>
<dbReference type="InterPro" id="IPR050246">
    <property type="entry name" value="Class_II_FBP_aldolase"/>
</dbReference>
<evidence type="ECO:0000256" key="2">
    <source>
        <dbReference type="ARBA" id="ARBA00022723"/>
    </source>
</evidence>
<sequence length="289" mass="31022">MNKFVSAKNMIDKAKAGKYAVAHFNINNLEWTRSILEVAQETKSSVILGVSEGAIKYMGGFNTVVSMTLALLNDLNITIPVALHLDHGQSIDSCKKALDAGFSSVMFDGSHLDFNENIKGTKEVVTYAKKKNASVEAEAGTIGGEEDGVIGSGEIASEEDCKSLAALGIDFLAAGINNIHGKYPKNWDGLNFDVLKNLSVASNKPMVLHGGSGIPKDQVKKAINLGISKINVNTELQEVFAAAIEKYVTEGKLNEDKGFDPRKIFKPGMEAIKLKAKELLTEFGSLGKS</sequence>
<reference evidence="5 6" key="1">
    <citation type="journal article" date="2022" name="Front. Microbiol.">
        <title>Male-killing mechanisms vary between Spiroplasma species.</title>
        <authorList>
            <person name="Arai H."/>
            <person name="Inoue M."/>
            <person name="Kageyama D."/>
        </authorList>
    </citation>
    <scope>NUCLEOTIDE SEQUENCE [LARGE SCALE GENOMIC DNA]</scope>
    <source>
        <strain evidence="6">sHm</strain>
    </source>
</reference>
<dbReference type="Gene3D" id="3.20.20.70">
    <property type="entry name" value="Aldolase class I"/>
    <property type="match status" value="1"/>
</dbReference>
<protein>
    <submittedName>
        <fullName evidence="5">Fructose-1,6-bisphosphate aldolase, class II</fullName>
    </submittedName>
</protein>
<keyword evidence="4" id="KW-0456">Lyase</keyword>
<dbReference type="Proteomes" id="UP001163387">
    <property type="component" value="Chromosome"/>
</dbReference>
<dbReference type="PANTHER" id="PTHR30304">
    <property type="entry name" value="D-TAGATOSE-1,6-BISPHOSPHATE ALDOLASE"/>
    <property type="match status" value="1"/>
</dbReference>
<dbReference type="PIRSF" id="PIRSF001359">
    <property type="entry name" value="F_bP_aldolase_II"/>
    <property type="match status" value="1"/>
</dbReference>
<dbReference type="InterPro" id="IPR000771">
    <property type="entry name" value="FBA_II"/>
</dbReference>
<dbReference type="Pfam" id="PF01116">
    <property type="entry name" value="F_bP_aldolase"/>
    <property type="match status" value="1"/>
</dbReference>
<evidence type="ECO:0000256" key="1">
    <source>
        <dbReference type="ARBA" id="ARBA00001947"/>
    </source>
</evidence>
<dbReference type="NCBIfam" id="TIGR01859">
    <property type="entry name" value="fruc_bis_ald"/>
    <property type="match status" value="1"/>
</dbReference>
<dbReference type="SUPFAM" id="SSF51569">
    <property type="entry name" value="Aldolase"/>
    <property type="match status" value="1"/>
</dbReference>
<evidence type="ECO:0000313" key="6">
    <source>
        <dbReference type="Proteomes" id="UP001163387"/>
    </source>
</evidence>
<dbReference type="CDD" id="cd00947">
    <property type="entry name" value="TBP_aldolase_IIB"/>
    <property type="match status" value="1"/>
</dbReference>
<dbReference type="NCBIfam" id="TIGR00167">
    <property type="entry name" value="cbbA"/>
    <property type="match status" value="1"/>
</dbReference>
<gene>
    <name evidence="5" type="ORF">SHM_05010</name>
</gene>
<name>A0ABM8BSM0_9MOLU</name>
<dbReference type="PANTHER" id="PTHR30304:SF0">
    <property type="entry name" value="D-TAGATOSE-1,6-BISPHOSPHATE ALDOLASE SUBUNIT GATY-RELATED"/>
    <property type="match status" value="1"/>
</dbReference>
<dbReference type="InterPro" id="IPR013785">
    <property type="entry name" value="Aldolase_TIM"/>
</dbReference>
<dbReference type="RefSeq" id="WP_281749064.1">
    <property type="nucleotide sequence ID" value="NZ_AP026933.1"/>
</dbReference>
<evidence type="ECO:0000256" key="4">
    <source>
        <dbReference type="ARBA" id="ARBA00023239"/>
    </source>
</evidence>
<evidence type="ECO:0000256" key="3">
    <source>
        <dbReference type="ARBA" id="ARBA00022833"/>
    </source>
</evidence>
<proteinExistence type="predicted"/>
<organism evidence="5 6">
    <name type="scientific">Spiroplasma ixodetis</name>
    <dbReference type="NCBI Taxonomy" id="2141"/>
    <lineage>
        <taxon>Bacteria</taxon>
        <taxon>Bacillati</taxon>
        <taxon>Mycoplasmatota</taxon>
        <taxon>Mollicutes</taxon>
        <taxon>Entomoplasmatales</taxon>
        <taxon>Spiroplasmataceae</taxon>
        <taxon>Spiroplasma</taxon>
    </lineage>
</organism>
<keyword evidence="6" id="KW-1185">Reference proteome</keyword>
<dbReference type="InterPro" id="IPR011289">
    <property type="entry name" value="Fruc_bis_ald_class-2"/>
</dbReference>
<evidence type="ECO:0000313" key="5">
    <source>
        <dbReference type="EMBL" id="BDT02855.1"/>
    </source>
</evidence>
<comment type="cofactor">
    <cofactor evidence="1">
        <name>Zn(2+)</name>
        <dbReference type="ChEBI" id="CHEBI:29105"/>
    </cofactor>
</comment>